<reference evidence="7" key="2">
    <citation type="submission" date="2021-01" db="UniProtKB">
        <authorList>
            <consortium name="EnsemblMetazoa"/>
        </authorList>
    </citation>
    <scope>IDENTIFICATION</scope>
</reference>
<dbReference type="GO" id="GO:0006623">
    <property type="term" value="P:protein targeting to vacuole"/>
    <property type="evidence" value="ECO:0007669"/>
    <property type="project" value="UniProtKB-UniRule"/>
</dbReference>
<reference evidence="8" key="1">
    <citation type="submission" date="2015-02" db="EMBL/GenBank/DDBJ databases">
        <title>Genome sequencing for Strongylocentrotus purpuratus.</title>
        <authorList>
            <person name="Murali S."/>
            <person name="Liu Y."/>
            <person name="Vee V."/>
            <person name="English A."/>
            <person name="Wang M."/>
            <person name="Skinner E."/>
            <person name="Han Y."/>
            <person name="Muzny D.M."/>
            <person name="Worley K.C."/>
            <person name="Gibbs R.A."/>
        </authorList>
    </citation>
    <scope>NUCLEOTIDE SEQUENCE</scope>
</reference>
<dbReference type="InterPro" id="IPR004353">
    <property type="entry name" value="Mon1"/>
</dbReference>
<feature type="domain" description="FUZ/MON1/HPS1 third Longin" evidence="6">
    <location>
        <begin position="460"/>
        <end position="560"/>
    </location>
</feature>
<dbReference type="KEGG" id="spu:115924942"/>
<dbReference type="Pfam" id="PF19037">
    <property type="entry name" value="Fuz_longin_2"/>
    <property type="match status" value="1"/>
</dbReference>
<dbReference type="Pfam" id="PF19036">
    <property type="entry name" value="Fuz_longin_1"/>
    <property type="match status" value="1"/>
</dbReference>
<name>A0A7M7P1F8_STRPU</name>
<evidence type="ECO:0000256" key="2">
    <source>
        <dbReference type="RuleBase" id="RU367048"/>
    </source>
</evidence>
<evidence type="ECO:0000259" key="5">
    <source>
        <dbReference type="Pfam" id="PF19037"/>
    </source>
</evidence>
<accession>A0A7M7P1F8</accession>
<protein>
    <recommendedName>
        <fullName evidence="2">Vacuolar fusion protein MON1 homolog</fullName>
    </recommendedName>
</protein>
<dbReference type="Proteomes" id="UP000007110">
    <property type="component" value="Unassembled WGS sequence"/>
</dbReference>
<dbReference type="GeneID" id="115924942"/>
<evidence type="ECO:0000259" key="6">
    <source>
        <dbReference type="Pfam" id="PF19038"/>
    </source>
</evidence>
<proteinExistence type="inferred from homology"/>
<keyword evidence="8" id="KW-1185">Reference proteome</keyword>
<dbReference type="InterPro" id="IPR043971">
    <property type="entry name" value="FUZ/MON1/HPS1_longin_2"/>
</dbReference>
<feature type="domain" description="FUZ/MON1/HPS1 first Longin" evidence="4">
    <location>
        <begin position="173"/>
        <end position="295"/>
    </location>
</feature>
<feature type="compositionally biased region" description="Basic and acidic residues" evidence="3">
    <location>
        <begin position="114"/>
        <end position="129"/>
    </location>
</feature>
<dbReference type="PANTHER" id="PTHR13027:SF7">
    <property type="entry name" value="VACUOLAR FUSION PROTEIN MON1 HOMOLOG"/>
    <property type="match status" value="1"/>
</dbReference>
<feature type="region of interest" description="Disordered" evidence="3">
    <location>
        <begin position="111"/>
        <end position="136"/>
    </location>
</feature>
<sequence length="571" mass="64582">MAKAASADGEETVVLQGEEPGASQHSMLVAGDSYEELDYDLSVDENQVRRRLKSGTIAEIVENDDPRIEVPVGKLVDLQPEVFEDIPQGDGADNVDRVNELISEVNELSLSQGAEERVQENDLNREKEASAPAGTEEEEIRIRSGSMVDRVEHTERDQVVEDIYSTEWKQQKKHVFVFSDAGKPIYSRYGKEDKLNPLMGVMLTLVSLVGIEKNTLRSFRAGNHLYVFLLRQPLILVAVSKTKESQQQLLMQLTYVYNHIISVLTYSQLSSIFKRRDNYDLRKLLGGTEIFLDNLIELMDRDPCFLLTAIRCLPLDSAIRDMIGSAMHSAKVKDLVFAILIADNQLVTLVRMKKYILHPADLHLVLNLLNKSTSFKHSDSWLPICLPKFDSSGFLHAHISYLAESPACLVLLTVDKMAFAEMAKCKEKILEKLQKNNCIAAIQRAVSKGSFRCQEVGISDLRHFLYKSRSTAQYTAPELDAPYTQPDERDRLLSLYQYTHQRVHSPSRPLKIMFTVGSKEAVLGWVTGGFELFAIFGPLTTKQAAIFAVNKLLKWIKKEETRLFILNPPEY</sequence>
<evidence type="ECO:0000256" key="1">
    <source>
        <dbReference type="ARBA" id="ARBA00008968"/>
    </source>
</evidence>
<evidence type="ECO:0000313" key="7">
    <source>
        <dbReference type="EnsemblMetazoa" id="XP_030843770"/>
    </source>
</evidence>
<dbReference type="AlphaFoldDB" id="A0A7M7P1F8"/>
<evidence type="ECO:0000313" key="8">
    <source>
        <dbReference type="Proteomes" id="UP000007110"/>
    </source>
</evidence>
<dbReference type="InterPro" id="IPR043972">
    <property type="entry name" value="FUZ/MON1/HPS1_longin_1"/>
</dbReference>
<dbReference type="EnsemblMetazoa" id="XM_030987910">
    <property type="protein sequence ID" value="XP_030843770"/>
    <property type="gene ID" value="LOC115924942"/>
</dbReference>
<dbReference type="PRINTS" id="PR01546">
    <property type="entry name" value="YEAST73DUF"/>
</dbReference>
<dbReference type="GO" id="GO:0016192">
    <property type="term" value="P:vesicle-mediated transport"/>
    <property type="evidence" value="ECO:0007669"/>
    <property type="project" value="InterPro"/>
</dbReference>
<dbReference type="OMA" id="AYTCVPL"/>
<comment type="similarity">
    <text evidence="1 2">Belongs to the MON1/SAND family.</text>
</comment>
<dbReference type="PANTHER" id="PTHR13027">
    <property type="entry name" value="SAND PROTEIN-RELATED"/>
    <property type="match status" value="1"/>
</dbReference>
<dbReference type="OrthoDB" id="272411at2759"/>
<dbReference type="GO" id="GO:0035658">
    <property type="term" value="C:Mon1-Ccz1 complex"/>
    <property type="evidence" value="ECO:0000318"/>
    <property type="project" value="GO_Central"/>
</dbReference>
<dbReference type="FunCoup" id="A0A7M7P1F8">
    <property type="interactions" value="1786"/>
</dbReference>
<evidence type="ECO:0000256" key="3">
    <source>
        <dbReference type="SAM" id="MobiDB-lite"/>
    </source>
</evidence>
<organism evidence="7 8">
    <name type="scientific">Strongylocentrotus purpuratus</name>
    <name type="common">Purple sea urchin</name>
    <dbReference type="NCBI Taxonomy" id="7668"/>
    <lineage>
        <taxon>Eukaryota</taxon>
        <taxon>Metazoa</taxon>
        <taxon>Echinodermata</taxon>
        <taxon>Eleutherozoa</taxon>
        <taxon>Echinozoa</taxon>
        <taxon>Echinoidea</taxon>
        <taxon>Euechinoidea</taxon>
        <taxon>Echinacea</taxon>
        <taxon>Camarodonta</taxon>
        <taxon>Echinidea</taxon>
        <taxon>Strongylocentrotidae</taxon>
        <taxon>Strongylocentrotus</taxon>
    </lineage>
</organism>
<dbReference type="RefSeq" id="XP_030843770.1">
    <property type="nucleotide sequence ID" value="XM_030987910.1"/>
</dbReference>
<dbReference type="Pfam" id="PF19038">
    <property type="entry name" value="Fuz_longin_3"/>
    <property type="match status" value="1"/>
</dbReference>
<comment type="function">
    <text evidence="2">Plays an important role in membrane trafficking through the secretory apparatus.</text>
</comment>
<feature type="region of interest" description="Disordered" evidence="3">
    <location>
        <begin position="1"/>
        <end position="25"/>
    </location>
</feature>
<evidence type="ECO:0000259" key="4">
    <source>
        <dbReference type="Pfam" id="PF19036"/>
    </source>
</evidence>
<feature type="domain" description="FUZ/MON1/HPS1 second Longin" evidence="5">
    <location>
        <begin position="333"/>
        <end position="430"/>
    </location>
</feature>
<dbReference type="InParanoid" id="A0A7M7P1F8"/>
<dbReference type="InterPro" id="IPR043970">
    <property type="entry name" value="FUZ/MON1/HPS1_longin_3"/>
</dbReference>